<dbReference type="EMBL" id="MHFR01000016">
    <property type="protein sequence ID" value="OGW99062.1"/>
    <property type="molecule type" value="Genomic_DNA"/>
</dbReference>
<organism evidence="2 3">
    <name type="scientific">Candidatus Danuiimicrobium aquiferis</name>
    <dbReference type="NCBI Taxonomy" id="1801832"/>
    <lineage>
        <taxon>Bacteria</taxon>
        <taxon>Pseudomonadati</taxon>
        <taxon>Candidatus Omnitrophota</taxon>
        <taxon>Candidatus Danuiimicrobium</taxon>
    </lineage>
</organism>
<evidence type="ECO:0000313" key="2">
    <source>
        <dbReference type="EMBL" id="OGW99062.1"/>
    </source>
</evidence>
<dbReference type="Proteomes" id="UP000178187">
    <property type="component" value="Unassembled WGS sequence"/>
</dbReference>
<proteinExistence type="predicted"/>
<evidence type="ECO:0000313" key="3">
    <source>
        <dbReference type="Proteomes" id="UP000178187"/>
    </source>
</evidence>
<keyword evidence="1" id="KW-0812">Transmembrane</keyword>
<dbReference type="AlphaFoldDB" id="A0A1G1L1N3"/>
<name>A0A1G1L1N3_9BACT</name>
<reference evidence="2 3" key="1">
    <citation type="journal article" date="2016" name="Nat. Commun.">
        <title>Thousands of microbial genomes shed light on interconnected biogeochemical processes in an aquifer system.</title>
        <authorList>
            <person name="Anantharaman K."/>
            <person name="Brown C.T."/>
            <person name="Hug L.A."/>
            <person name="Sharon I."/>
            <person name="Castelle C.J."/>
            <person name="Probst A.J."/>
            <person name="Thomas B.C."/>
            <person name="Singh A."/>
            <person name="Wilkins M.J."/>
            <person name="Karaoz U."/>
            <person name="Brodie E.L."/>
            <person name="Williams K.H."/>
            <person name="Hubbard S.S."/>
            <person name="Banfield J.F."/>
        </authorList>
    </citation>
    <scope>NUCLEOTIDE SEQUENCE [LARGE SCALE GENOMIC DNA]</scope>
</reference>
<keyword evidence="1" id="KW-1133">Transmembrane helix</keyword>
<keyword evidence="1" id="KW-0472">Membrane</keyword>
<feature type="transmembrane region" description="Helical" evidence="1">
    <location>
        <begin position="218"/>
        <end position="236"/>
    </location>
</feature>
<protein>
    <submittedName>
        <fullName evidence="2">Uncharacterized protein</fullName>
    </submittedName>
</protein>
<feature type="transmembrane region" description="Helical" evidence="1">
    <location>
        <begin position="256"/>
        <end position="276"/>
    </location>
</feature>
<feature type="transmembrane region" description="Helical" evidence="1">
    <location>
        <begin position="168"/>
        <end position="187"/>
    </location>
</feature>
<gene>
    <name evidence="2" type="ORF">A3G33_01420</name>
</gene>
<feature type="transmembrane region" description="Helical" evidence="1">
    <location>
        <begin position="288"/>
        <end position="309"/>
    </location>
</feature>
<evidence type="ECO:0000256" key="1">
    <source>
        <dbReference type="SAM" id="Phobius"/>
    </source>
</evidence>
<accession>A0A1G1L1N3</accession>
<feature type="transmembrane region" description="Helical" evidence="1">
    <location>
        <begin position="315"/>
        <end position="336"/>
    </location>
</feature>
<comment type="caution">
    <text evidence="2">The sequence shown here is derived from an EMBL/GenBank/DDBJ whole genome shotgun (WGS) entry which is preliminary data.</text>
</comment>
<sequence>MSAKFIQYFKDLRVEFCRESVNILLLFGIIASLIGTMLGSSDTIEHFAFLHRVFAPEVYRIDAGIKELTFFPPNGKHAALNQTETGFTEILEIIRHNDQGVPQKIVQITNRKEYPAIFYWSHKGDQNAILLDLVEQADDQSEVYPVNYTTDVFRWVNQERMKILVSRAFIWIFVGILFDFVGCFFCFRLRRNRTGKKVRSDDSSQSTSNRGCELNPNYWKIPMAILFLLLGYWIIYFNRKSLFYFPAKDSFDDMPRLWGCIAASFIGFAFLAFKSIPSKKTTFPWTYLWYYPVLCIIGATLIFAVCQLFERSNGYLFYFLAFPLSFISANLTDYFWTVILHRLLKE</sequence>
<feature type="transmembrane region" description="Helical" evidence="1">
    <location>
        <begin position="21"/>
        <end position="40"/>
    </location>
</feature>